<evidence type="ECO:0000313" key="1">
    <source>
        <dbReference type="EMBL" id="SMP03566.1"/>
    </source>
</evidence>
<reference evidence="1" key="1">
    <citation type="submission" date="2017-05" db="EMBL/GenBank/DDBJ databases">
        <authorList>
            <person name="Varghese N."/>
            <person name="Submissions S."/>
        </authorList>
    </citation>
    <scope>NUCLEOTIDE SEQUENCE</scope>
    <source>
        <strain evidence="1">DSM 45262</strain>
    </source>
</reference>
<dbReference type="EMBL" id="FXTU01000001">
    <property type="protein sequence ID" value="SMP03566.1"/>
    <property type="molecule type" value="Genomic_DNA"/>
</dbReference>
<dbReference type="Proteomes" id="UP001157946">
    <property type="component" value="Unassembled WGS sequence"/>
</dbReference>
<sequence length="99" mass="11313">MLKVQVEGQMEKVQPFLSDLKQRSQVELLENQPMDKGKSQCADVKVTCYIHHHSRRSVKTLQLETENGQVIRLPLMDLIEAEVQDGVKIFAGRSFDIFG</sequence>
<proteinExistence type="predicted"/>
<name>A0AA46ADB2_9BACL</name>
<keyword evidence="2" id="KW-1185">Reference proteome</keyword>
<dbReference type="AlphaFoldDB" id="A0AA46ADB2"/>
<dbReference type="RefSeq" id="WP_102991825.1">
    <property type="nucleotide sequence ID" value="NZ_FXTU01000001.1"/>
</dbReference>
<gene>
    <name evidence="1" type="ORF">SAMN06265361_101459</name>
</gene>
<comment type="caution">
    <text evidence="1">The sequence shown here is derived from an EMBL/GenBank/DDBJ whole genome shotgun (WGS) entry which is preliminary data.</text>
</comment>
<evidence type="ECO:0000313" key="2">
    <source>
        <dbReference type="Proteomes" id="UP001157946"/>
    </source>
</evidence>
<accession>A0AA46ADB2</accession>
<organism evidence="1 2">
    <name type="scientific">Laceyella tengchongensis</name>
    <dbReference type="NCBI Taxonomy" id="574699"/>
    <lineage>
        <taxon>Bacteria</taxon>
        <taxon>Bacillati</taxon>
        <taxon>Bacillota</taxon>
        <taxon>Bacilli</taxon>
        <taxon>Bacillales</taxon>
        <taxon>Thermoactinomycetaceae</taxon>
        <taxon>Laceyella</taxon>
    </lineage>
</organism>
<protein>
    <submittedName>
        <fullName evidence="1">Uncharacterized protein</fullName>
    </submittedName>
</protein>